<comment type="caution">
    <text evidence="3">The sequence shown here is derived from an EMBL/GenBank/DDBJ whole genome shotgun (WGS) entry which is preliminary data.</text>
</comment>
<evidence type="ECO:0000313" key="3">
    <source>
        <dbReference type="EMBL" id="MBB5224274.1"/>
    </source>
</evidence>
<organism evidence="3 4">
    <name type="scientific">Amaricoccus macauensis</name>
    <dbReference type="NCBI Taxonomy" id="57001"/>
    <lineage>
        <taxon>Bacteria</taxon>
        <taxon>Pseudomonadati</taxon>
        <taxon>Pseudomonadota</taxon>
        <taxon>Alphaproteobacteria</taxon>
        <taxon>Rhodobacterales</taxon>
        <taxon>Paracoccaceae</taxon>
        <taxon>Amaricoccus</taxon>
    </lineage>
</organism>
<dbReference type="AlphaFoldDB" id="A0A840SSX4"/>
<dbReference type="RefSeq" id="WP_184154796.1">
    <property type="nucleotide sequence ID" value="NZ_JACHFM010000006.1"/>
</dbReference>
<proteinExistence type="predicted"/>
<feature type="transmembrane region" description="Helical" evidence="2">
    <location>
        <begin position="373"/>
        <end position="396"/>
    </location>
</feature>
<feature type="transmembrane region" description="Helical" evidence="2">
    <location>
        <begin position="260"/>
        <end position="276"/>
    </location>
</feature>
<keyword evidence="2" id="KW-0472">Membrane</keyword>
<protein>
    <submittedName>
        <fullName evidence="3">Uncharacterized protein involved in response to NO</fullName>
    </submittedName>
</protein>
<feature type="transmembrane region" description="Helical" evidence="2">
    <location>
        <begin position="41"/>
        <end position="60"/>
    </location>
</feature>
<name>A0A840SSX4_9RHOB</name>
<feature type="transmembrane region" description="Helical" evidence="2">
    <location>
        <begin position="80"/>
        <end position="97"/>
    </location>
</feature>
<feature type="transmembrane region" description="Helical" evidence="2">
    <location>
        <begin position="349"/>
        <end position="367"/>
    </location>
</feature>
<accession>A0A840SSX4</accession>
<feature type="transmembrane region" description="Helical" evidence="2">
    <location>
        <begin position="130"/>
        <end position="152"/>
    </location>
</feature>
<feature type="transmembrane region" description="Helical" evidence="2">
    <location>
        <begin position="319"/>
        <end position="337"/>
    </location>
</feature>
<dbReference type="InterPro" id="IPR010266">
    <property type="entry name" value="NnrS"/>
</dbReference>
<feature type="transmembrane region" description="Helical" evidence="2">
    <location>
        <begin position="104"/>
        <end position="124"/>
    </location>
</feature>
<feature type="transmembrane region" description="Helical" evidence="2">
    <location>
        <begin position="288"/>
        <end position="313"/>
    </location>
</feature>
<evidence type="ECO:0000313" key="4">
    <source>
        <dbReference type="Proteomes" id="UP000549457"/>
    </source>
</evidence>
<dbReference type="EMBL" id="JACHFM010000006">
    <property type="protein sequence ID" value="MBB5224274.1"/>
    <property type="molecule type" value="Genomic_DNA"/>
</dbReference>
<keyword evidence="2" id="KW-1133">Transmembrane helix</keyword>
<keyword evidence="4" id="KW-1185">Reference proteome</keyword>
<feature type="transmembrane region" description="Helical" evidence="2">
    <location>
        <begin position="164"/>
        <end position="186"/>
    </location>
</feature>
<dbReference type="Proteomes" id="UP000549457">
    <property type="component" value="Unassembled WGS sequence"/>
</dbReference>
<reference evidence="3 4" key="1">
    <citation type="submission" date="2020-08" db="EMBL/GenBank/DDBJ databases">
        <title>Genomic Encyclopedia of Type Strains, Phase IV (KMG-IV): sequencing the most valuable type-strain genomes for metagenomic binning, comparative biology and taxonomic classification.</title>
        <authorList>
            <person name="Goeker M."/>
        </authorList>
    </citation>
    <scope>NUCLEOTIDE SEQUENCE [LARGE SCALE GENOMIC DNA]</scope>
    <source>
        <strain evidence="3 4">DSM 101730</strain>
    </source>
</reference>
<keyword evidence="2" id="KW-0812">Transmembrane</keyword>
<feature type="transmembrane region" description="Helical" evidence="2">
    <location>
        <begin position="198"/>
        <end position="217"/>
    </location>
</feature>
<feature type="transmembrane region" description="Helical" evidence="2">
    <location>
        <begin position="238"/>
        <end position="254"/>
    </location>
</feature>
<feature type="region of interest" description="Disordered" evidence="1">
    <location>
        <begin position="1"/>
        <end position="24"/>
    </location>
</feature>
<evidence type="ECO:0000256" key="2">
    <source>
        <dbReference type="SAM" id="Phobius"/>
    </source>
</evidence>
<sequence length="408" mass="42961">MSSTTPAAPLQAPGDTPRRHGIPRGLRRTGPALLSYGFRPFFLGAGVFAVVAMVLWITALTSGLPLGGDYGMVAWHGHEMLFGFASAVVAGFLMTAIPNWTGQMPLSGPPLAALALLWLAGRLAMLGAPWIGVTAAVAIDALFLPVLVAVCARELIAGRKYKDMKVLVVISVIALANLGYHAEVILTGSGQIAERAALAGYVTLVMVIGGRIIPSFTRNWLAMRRAKRLPVAFNRQDGIAIGAVIVALLVWVVAPAGIPAAVASVAGAGVVLWRLLRWRGVTTWPEPLLLVLHIAFGFFVLGFLSLAAGAVGWLPPAGAMHPMLVGGIAGMMLAVMTRATRGHTRHELTASRITVASYACLFAAALARPAADVFAASWLLDLAGGLWIAAFGLFLIEYGPMLLRDRKS</sequence>
<dbReference type="Pfam" id="PF05940">
    <property type="entry name" value="NnrS"/>
    <property type="match status" value="1"/>
</dbReference>
<evidence type="ECO:0000256" key="1">
    <source>
        <dbReference type="SAM" id="MobiDB-lite"/>
    </source>
</evidence>
<gene>
    <name evidence="3" type="ORF">HNP73_004243</name>
</gene>